<dbReference type="SMART" id="SM01121">
    <property type="entry name" value="Dak1_2"/>
    <property type="match status" value="1"/>
</dbReference>
<dbReference type="InterPro" id="IPR043168">
    <property type="entry name" value="DegV_C"/>
</dbReference>
<dbReference type="InterPro" id="IPR033470">
    <property type="entry name" value="FakA-like_C"/>
</dbReference>
<dbReference type="InterPro" id="IPR036117">
    <property type="entry name" value="DhaL_dom_sf"/>
</dbReference>
<evidence type="ECO:0000313" key="4">
    <source>
        <dbReference type="Proteomes" id="UP001158045"/>
    </source>
</evidence>
<evidence type="ECO:0000313" key="3">
    <source>
        <dbReference type="EMBL" id="MDH8677991.1"/>
    </source>
</evidence>
<dbReference type="InterPro" id="IPR003797">
    <property type="entry name" value="DegV"/>
</dbReference>
<dbReference type="SUPFAM" id="SSF82549">
    <property type="entry name" value="DAK1/DegV-like"/>
    <property type="match status" value="1"/>
</dbReference>
<dbReference type="SMART" id="SM01120">
    <property type="entry name" value="Dak2"/>
    <property type="match status" value="1"/>
</dbReference>
<accession>A0ABT6NC61</accession>
<keyword evidence="4" id="KW-1185">Reference proteome</keyword>
<dbReference type="RefSeq" id="WP_281093821.1">
    <property type="nucleotide sequence ID" value="NZ_JARYZI010000004.1"/>
</dbReference>
<dbReference type="Gene3D" id="3.30.1180.10">
    <property type="match status" value="1"/>
</dbReference>
<comment type="caution">
    <text evidence="3">The sequence shown here is derived from an EMBL/GenBank/DDBJ whole genome shotgun (WGS) entry which is preliminary data.</text>
</comment>
<dbReference type="InterPro" id="IPR004007">
    <property type="entry name" value="DhaL_dom"/>
</dbReference>
<evidence type="ECO:0000256" key="1">
    <source>
        <dbReference type="ARBA" id="ARBA00023121"/>
    </source>
</evidence>
<dbReference type="InterPro" id="IPR048394">
    <property type="entry name" value="FakA-like_M"/>
</dbReference>
<dbReference type="PROSITE" id="PS51482">
    <property type="entry name" value="DEGV"/>
    <property type="match status" value="1"/>
</dbReference>
<dbReference type="SUPFAM" id="SSF101473">
    <property type="entry name" value="DhaL-like"/>
    <property type="match status" value="1"/>
</dbReference>
<feature type="domain" description="DhaL" evidence="2">
    <location>
        <begin position="9"/>
        <end position="199"/>
    </location>
</feature>
<keyword evidence="1" id="KW-0446">Lipid-binding</keyword>
<reference evidence="3 4" key="1">
    <citation type="submission" date="2023-04" db="EMBL/GenBank/DDBJ databases">
        <title>Fusibacter bizertensis strain WBS, isolated from littoral bottom sediments of the Arctic seas - biochemical and genomic analysis.</title>
        <authorList>
            <person name="Brioukhanov A.L."/>
        </authorList>
    </citation>
    <scope>NUCLEOTIDE SEQUENCE [LARGE SCALE GENOMIC DNA]</scope>
    <source>
        <strain evidence="3 4">WBS</strain>
    </source>
</reference>
<dbReference type="InterPro" id="IPR050270">
    <property type="entry name" value="DegV_domain_contain"/>
</dbReference>
<dbReference type="Pfam" id="PF02734">
    <property type="entry name" value="Dak2"/>
    <property type="match status" value="1"/>
</dbReference>
<dbReference type="Pfam" id="PF02645">
    <property type="entry name" value="DegV"/>
    <property type="match status" value="1"/>
</dbReference>
<gene>
    <name evidence="3" type="ORF">QE109_07515</name>
</gene>
<dbReference type="Pfam" id="PF21645">
    <property type="entry name" value="FakA-like_M"/>
    <property type="match status" value="1"/>
</dbReference>
<dbReference type="Gene3D" id="3.40.50.10170">
    <property type="match status" value="1"/>
</dbReference>
<dbReference type="EMBL" id="JARYZI010000004">
    <property type="protein sequence ID" value="MDH8677991.1"/>
    <property type="molecule type" value="Genomic_DNA"/>
</dbReference>
<dbReference type="Gene3D" id="1.25.40.340">
    <property type="match status" value="1"/>
</dbReference>
<evidence type="ECO:0000259" key="2">
    <source>
        <dbReference type="PROSITE" id="PS51480"/>
    </source>
</evidence>
<dbReference type="PROSITE" id="PS51480">
    <property type="entry name" value="DHAL"/>
    <property type="match status" value="1"/>
</dbReference>
<name>A0ABT6NC61_9FIRM</name>
<dbReference type="PANTHER" id="PTHR33434">
    <property type="entry name" value="DEGV DOMAIN-CONTAINING PROTEIN DR_1986-RELATED"/>
    <property type="match status" value="1"/>
</dbReference>
<organism evidence="3 4">
    <name type="scientific">Fusibacter bizertensis</name>
    <dbReference type="NCBI Taxonomy" id="1488331"/>
    <lineage>
        <taxon>Bacteria</taxon>
        <taxon>Bacillati</taxon>
        <taxon>Bacillota</taxon>
        <taxon>Clostridia</taxon>
        <taxon>Eubacteriales</taxon>
        <taxon>Eubacteriales Family XII. Incertae Sedis</taxon>
        <taxon>Fusibacter</taxon>
    </lineage>
</organism>
<proteinExistence type="predicted"/>
<sequence>MSKAILNGVDFYNIFKSGADIVKRNKENLNRINVFPVRDGDTGTNLALTMGSIADEAVVSEDFDIVIQSMADIAFENARGNSGIIFASFLGGFSSACINLKTIDLEQFSRGAELAVESAYSAVSEPVEGTMLTVIREWSNYITTNHNTHQKFSDLFEGAYRKANQALEETTDMLEVLKKNKVVDSGAKGFVMFLEGFSKFIGDFIHGNEKVVQSISIGHTHAKTAYTDHQSLKFRYCTEVLLKEDIKVKSEVEAMLDGIGDSLIVTGNERLVKIHVHTDRPDLITKLFADAGYKVYKSKVDDMLLQVQVEKGAKSNIGILTDSIADIEDQQLLSEQIHMIPLALIADESTYLDKLTATKDNLSSILNQSKTYPTSSQAEVRFISSKLEWLLGQYEHVIIFSVAKALSGTYTSYEKAIESFAEDKHRIHLVDTKLNSGAQGLIVLKAAQMANAGMRVDEIINRATDDISKTKILVSLDTFKYAVKSGRVPYRIGRIFVMLRAKPIMSLSLEGNGIASGLAFSRKAADMKIYRRVKKIMKQGGISQYSIVHSNNPELANAYKVQFEELIGFPPVITTEISAITAIHAGIGSVAIAFTRKE</sequence>
<protein>
    <submittedName>
        <fullName evidence="3">DegV family protein</fullName>
    </submittedName>
</protein>
<dbReference type="PANTHER" id="PTHR33434:SF2">
    <property type="entry name" value="FATTY ACID-BINDING PROTEIN TM_1468"/>
    <property type="match status" value="1"/>
</dbReference>
<dbReference type="Proteomes" id="UP001158045">
    <property type="component" value="Unassembled WGS sequence"/>
</dbReference>
<dbReference type="NCBIfam" id="TIGR00762">
    <property type="entry name" value="DegV"/>
    <property type="match status" value="1"/>
</dbReference>